<evidence type="ECO:0000256" key="1">
    <source>
        <dbReference type="SAM" id="Phobius"/>
    </source>
</evidence>
<gene>
    <name evidence="2" type="ORF">VRLFYP33_00295</name>
</gene>
<accession>A0A6N2YLJ9</accession>
<dbReference type="OrthoDB" id="1632165at2"/>
<organism evidence="2">
    <name type="scientific">Veillonella ratti</name>
    <dbReference type="NCBI Taxonomy" id="103892"/>
    <lineage>
        <taxon>Bacteria</taxon>
        <taxon>Bacillati</taxon>
        <taxon>Bacillota</taxon>
        <taxon>Negativicutes</taxon>
        <taxon>Veillonellales</taxon>
        <taxon>Veillonellaceae</taxon>
        <taxon>Veillonella</taxon>
    </lineage>
</organism>
<name>A0A6N2YLJ9_9FIRM</name>
<sequence length="68" mass="7146">MKRLDPTTLKALNVALSAGFSLLVSILGCLAIGRGLDYLFDASPWFTLIGGLVGGLGGLYSLYLRVVS</sequence>
<reference evidence="2" key="1">
    <citation type="submission" date="2019-11" db="EMBL/GenBank/DDBJ databases">
        <authorList>
            <person name="Feng L."/>
        </authorList>
    </citation>
    <scope>NUCLEOTIDE SEQUENCE</scope>
    <source>
        <strain evidence="2">VrattiLFYP33</strain>
    </source>
</reference>
<feature type="transmembrane region" description="Helical" evidence="1">
    <location>
        <begin position="12"/>
        <end position="33"/>
    </location>
</feature>
<protein>
    <submittedName>
        <fullName evidence="2">F0F1-ATPase subunit (ATPase_gene1)</fullName>
    </submittedName>
</protein>
<keyword evidence="1" id="KW-1133">Transmembrane helix</keyword>
<feature type="transmembrane region" description="Helical" evidence="1">
    <location>
        <begin position="45"/>
        <end position="64"/>
    </location>
</feature>
<dbReference type="AlphaFoldDB" id="A0A6N2YLJ9"/>
<dbReference type="Pfam" id="PF09527">
    <property type="entry name" value="ATPase_gene1"/>
    <property type="match status" value="1"/>
</dbReference>
<keyword evidence="1" id="KW-0472">Membrane</keyword>
<dbReference type="RefSeq" id="WP_021841624.1">
    <property type="nucleotide sequence ID" value="NZ_CACRUX010000002.1"/>
</dbReference>
<dbReference type="PROSITE" id="PS51257">
    <property type="entry name" value="PROKAR_LIPOPROTEIN"/>
    <property type="match status" value="1"/>
</dbReference>
<evidence type="ECO:0000313" key="2">
    <source>
        <dbReference type="EMBL" id="VYT67721.1"/>
    </source>
</evidence>
<proteinExistence type="predicted"/>
<dbReference type="InterPro" id="IPR032820">
    <property type="entry name" value="ATPase_put"/>
</dbReference>
<keyword evidence="1" id="KW-0812">Transmembrane</keyword>
<dbReference type="GeneID" id="92272771"/>
<dbReference type="EMBL" id="CACRUX010000002">
    <property type="protein sequence ID" value="VYT67721.1"/>
    <property type="molecule type" value="Genomic_DNA"/>
</dbReference>